<evidence type="ECO:0000313" key="2">
    <source>
        <dbReference type="EMBL" id="PVU98527.1"/>
    </source>
</evidence>
<dbReference type="Pfam" id="PF00631">
    <property type="entry name" value="G-gamma"/>
    <property type="match status" value="1"/>
</dbReference>
<dbReference type="SMART" id="SM01224">
    <property type="entry name" value="G_gamma"/>
    <property type="match status" value="1"/>
</dbReference>
<feature type="domain" description="G protein gamma" evidence="1">
    <location>
        <begin position="1"/>
        <end position="71"/>
    </location>
</feature>
<dbReference type="AlphaFoldDB" id="A0A2T9Z1Q7"/>
<dbReference type="EMBL" id="MBFT01000076">
    <property type="protein sequence ID" value="PVU98527.1"/>
    <property type="molecule type" value="Genomic_DNA"/>
</dbReference>
<dbReference type="STRING" id="61424.A0A2T9Z1Q7"/>
<dbReference type="SUPFAM" id="SSF48670">
    <property type="entry name" value="Transducin (heterotrimeric G protein), gamma chain"/>
    <property type="match status" value="1"/>
</dbReference>
<dbReference type="GO" id="GO:0007186">
    <property type="term" value="P:G protein-coupled receptor signaling pathway"/>
    <property type="evidence" value="ECO:0007669"/>
    <property type="project" value="InterPro"/>
</dbReference>
<evidence type="ECO:0000259" key="1">
    <source>
        <dbReference type="PROSITE" id="PS50058"/>
    </source>
</evidence>
<dbReference type="Proteomes" id="UP000245699">
    <property type="component" value="Unassembled WGS sequence"/>
</dbReference>
<comment type="caution">
    <text evidence="2">The sequence shown here is derived from an EMBL/GenBank/DDBJ whole genome shotgun (WGS) entry which is preliminary data.</text>
</comment>
<accession>A0A2T9Z1Q7</accession>
<dbReference type="PROSITE" id="PS50058">
    <property type="entry name" value="G_PROTEIN_GAMMA"/>
    <property type="match status" value="1"/>
</dbReference>
<reference evidence="2 3" key="1">
    <citation type="journal article" date="2018" name="MBio">
        <title>Comparative Genomics Reveals the Core Gene Toolbox for the Fungus-Insect Symbiosis.</title>
        <authorList>
            <person name="Wang Y."/>
            <person name="Stata M."/>
            <person name="Wang W."/>
            <person name="Stajich J.E."/>
            <person name="White M.M."/>
            <person name="Moncalvo J.M."/>
        </authorList>
    </citation>
    <scope>NUCLEOTIDE SEQUENCE [LARGE SCALE GENOMIC DNA]</scope>
    <source>
        <strain evidence="2 3">AUS-77-4</strain>
    </source>
</reference>
<dbReference type="OrthoDB" id="19232at2759"/>
<keyword evidence="3" id="KW-1185">Reference proteome</keyword>
<dbReference type="InterPro" id="IPR015898">
    <property type="entry name" value="G-protein_gamma-like_dom"/>
</dbReference>
<dbReference type="InterPro" id="IPR036284">
    <property type="entry name" value="GGL_sf"/>
</dbReference>
<proteinExistence type="predicted"/>
<dbReference type="Gene3D" id="4.10.260.10">
    <property type="entry name" value="Transducin (heterotrimeric G protein), gamma chain"/>
    <property type="match status" value="1"/>
</dbReference>
<sequence length="109" mass="12387">MSERKLKKIQEANAQLKDYLEIPRVPVSEASRDLILYTQKTYDNILEMVKGKAVHDPFAVKESAGCKCVIMCSNCTVRKGKCESGVFSILVDDLARWSPDKLSEDRCRF</sequence>
<name>A0A2T9Z1Q7_9FUNG</name>
<gene>
    <name evidence="2" type="ORF">BB559_001503</name>
</gene>
<protein>
    <recommendedName>
        <fullName evidence="1">G protein gamma domain-containing protein</fullName>
    </recommendedName>
</protein>
<evidence type="ECO:0000313" key="3">
    <source>
        <dbReference type="Proteomes" id="UP000245699"/>
    </source>
</evidence>
<organism evidence="2 3">
    <name type="scientific">Furculomyces boomerangus</name>
    <dbReference type="NCBI Taxonomy" id="61424"/>
    <lineage>
        <taxon>Eukaryota</taxon>
        <taxon>Fungi</taxon>
        <taxon>Fungi incertae sedis</taxon>
        <taxon>Zoopagomycota</taxon>
        <taxon>Kickxellomycotina</taxon>
        <taxon>Harpellomycetes</taxon>
        <taxon>Harpellales</taxon>
        <taxon>Harpellaceae</taxon>
        <taxon>Furculomyces</taxon>
    </lineage>
</organism>